<dbReference type="OrthoDB" id="10050400at2759"/>
<organism evidence="3 4">
    <name type="scientific">Peltaster fructicola</name>
    <dbReference type="NCBI Taxonomy" id="286661"/>
    <lineage>
        <taxon>Eukaryota</taxon>
        <taxon>Fungi</taxon>
        <taxon>Dikarya</taxon>
        <taxon>Ascomycota</taxon>
        <taxon>Pezizomycotina</taxon>
        <taxon>Dothideomycetes</taxon>
        <taxon>Dothideomycetes incertae sedis</taxon>
        <taxon>Peltaster</taxon>
    </lineage>
</organism>
<keyword evidence="4" id="KW-1185">Reference proteome</keyword>
<evidence type="ECO:0000256" key="1">
    <source>
        <dbReference type="SAM" id="Coils"/>
    </source>
</evidence>
<evidence type="ECO:0000256" key="2">
    <source>
        <dbReference type="SAM" id="Phobius"/>
    </source>
</evidence>
<reference evidence="3 4" key="1">
    <citation type="journal article" date="2016" name="Sci. Rep.">
        <title>Peltaster fructicola genome reveals evolution from an invasive phytopathogen to an ectophytic parasite.</title>
        <authorList>
            <person name="Xu C."/>
            <person name="Chen H."/>
            <person name="Gleason M.L."/>
            <person name="Xu J.R."/>
            <person name="Liu H."/>
            <person name="Zhang R."/>
            <person name="Sun G."/>
        </authorList>
    </citation>
    <scope>NUCLEOTIDE SEQUENCE [LARGE SCALE GENOMIC DNA]</scope>
    <source>
        <strain evidence="3 4">LNHT1506</strain>
    </source>
</reference>
<feature type="coiled-coil region" evidence="1">
    <location>
        <begin position="165"/>
        <end position="206"/>
    </location>
</feature>
<keyword evidence="2" id="KW-0812">Transmembrane</keyword>
<evidence type="ECO:0008006" key="5">
    <source>
        <dbReference type="Google" id="ProtNLM"/>
    </source>
</evidence>
<dbReference type="PANTHER" id="PTHR28142:SF1">
    <property type="entry name" value="MITOCHONDRIAL INNER MEMBRANE I-AAA PROTEASE SUPERCOMPLEX SUBUNIT MGR3-RELATED"/>
    <property type="match status" value="1"/>
</dbReference>
<evidence type="ECO:0000313" key="4">
    <source>
        <dbReference type="Proteomes" id="UP000503462"/>
    </source>
</evidence>
<proteinExistence type="predicted"/>
<dbReference type="Gene3D" id="1.25.40.10">
    <property type="entry name" value="Tetratricopeptide repeat domain"/>
    <property type="match status" value="1"/>
</dbReference>
<dbReference type="AlphaFoldDB" id="A0A6H0XIG0"/>
<dbReference type="PANTHER" id="PTHR28142">
    <property type="entry name" value="MITOCHONDRIAL INNER MEMBRANE I-AAA PROTEASE SUPERCOMPLEX SUBUNIT MGR3-RELATED"/>
    <property type="match status" value="1"/>
</dbReference>
<dbReference type="CDD" id="cd24145">
    <property type="entry name" value="Mgr3-like"/>
    <property type="match status" value="1"/>
</dbReference>
<evidence type="ECO:0000313" key="3">
    <source>
        <dbReference type="EMBL" id="QIW94512.1"/>
    </source>
</evidence>
<sequence length="442" mass="50363">MLKPLMTARTCAGAPHVHELLAAVSRRSYNTRVQPLARFRPLRPLPSQCILQQRPSTQQRRHAGDFWGNARKVYKANPFSVSLALIMIVCGAGTLLSVNWYYHKYLRLHNYPEEVAKQLRKAIYYNKFDFKPNESIKYYKEAIVKAEEVGMDCWSDEVIGIKVTVADLMERLEQWDVEIKALEVIRRDLLKKAKEYEAQSEHKKDRNRLLKWATKLSVKLGELYSKPEVWHREAAETHLSWAVQTMIQERQRRTNLKLTDEEEGDWMSTEELAATCESLGQTYEANDQHYLAAPLFLHAINLYPIKSCHTVILMNNLASSLSQQSPRAAAIAQAHVDAQTIVEKHANVPVSRELLLEMAQTWAHNALDLAAQIAPPDRTEECDIGCAVTTHNLGELAEMAKDFDGAKKRYREAISLARAIGFQEGIENSSARLRKLESTGRA</sequence>
<name>A0A6H0XIG0_9PEZI</name>
<feature type="transmembrane region" description="Helical" evidence="2">
    <location>
        <begin position="81"/>
        <end position="102"/>
    </location>
</feature>
<dbReference type="EMBL" id="CP051139">
    <property type="protein sequence ID" value="QIW94512.1"/>
    <property type="molecule type" value="Genomic_DNA"/>
</dbReference>
<dbReference type="GO" id="GO:0051787">
    <property type="term" value="F:misfolded protein binding"/>
    <property type="evidence" value="ECO:0007669"/>
    <property type="project" value="TreeGrafter"/>
</dbReference>
<accession>A0A6H0XIG0</accession>
<dbReference type="InterPro" id="IPR011990">
    <property type="entry name" value="TPR-like_helical_dom_sf"/>
</dbReference>
<dbReference type="GO" id="GO:0031942">
    <property type="term" value="C:i-AAA complex"/>
    <property type="evidence" value="ECO:0007669"/>
    <property type="project" value="TreeGrafter"/>
</dbReference>
<protein>
    <recommendedName>
        <fullName evidence="5">TPR domain-containing protein</fullName>
    </recommendedName>
</protein>
<dbReference type="Proteomes" id="UP000503462">
    <property type="component" value="Chromosome 1"/>
</dbReference>
<dbReference type="GO" id="GO:0006515">
    <property type="term" value="P:protein quality control for misfolded or incompletely synthesized proteins"/>
    <property type="evidence" value="ECO:0007669"/>
    <property type="project" value="TreeGrafter"/>
</dbReference>
<keyword evidence="2" id="KW-0472">Membrane</keyword>
<dbReference type="InterPro" id="IPR040201">
    <property type="entry name" value="Mrg3-like"/>
</dbReference>
<gene>
    <name evidence="3" type="ORF">AMS68_000030</name>
</gene>
<keyword evidence="2" id="KW-1133">Transmembrane helix</keyword>
<keyword evidence="1" id="KW-0175">Coiled coil</keyword>